<evidence type="ECO:0000256" key="13">
    <source>
        <dbReference type="SAM" id="SignalP"/>
    </source>
</evidence>
<feature type="domain" description="Ig-like" evidence="14">
    <location>
        <begin position="26"/>
        <end position="122"/>
    </location>
</feature>
<evidence type="ECO:0000256" key="6">
    <source>
        <dbReference type="ARBA" id="ARBA00023136"/>
    </source>
</evidence>
<evidence type="ECO:0000256" key="10">
    <source>
        <dbReference type="ARBA" id="ARBA00023319"/>
    </source>
</evidence>
<dbReference type="GO" id="GO:0006955">
    <property type="term" value="P:immune response"/>
    <property type="evidence" value="ECO:0007669"/>
    <property type="project" value="TreeGrafter"/>
</dbReference>
<evidence type="ECO:0000256" key="7">
    <source>
        <dbReference type="ARBA" id="ARBA00023157"/>
    </source>
</evidence>
<dbReference type="Gene3D" id="2.60.40.10">
    <property type="entry name" value="Immunoglobulins"/>
    <property type="match status" value="3"/>
</dbReference>
<dbReference type="PROSITE" id="PS50835">
    <property type="entry name" value="IG_LIKE"/>
    <property type="match status" value="2"/>
</dbReference>
<evidence type="ECO:0000256" key="9">
    <source>
        <dbReference type="ARBA" id="ARBA00023180"/>
    </source>
</evidence>
<keyword evidence="9" id="KW-0325">Glycoprotein</keyword>
<organism evidence="15 16">
    <name type="scientific">Anguilla anguilla</name>
    <name type="common">European freshwater eel</name>
    <name type="synonym">Muraena anguilla</name>
    <dbReference type="NCBI Taxonomy" id="7936"/>
    <lineage>
        <taxon>Eukaryota</taxon>
        <taxon>Metazoa</taxon>
        <taxon>Chordata</taxon>
        <taxon>Craniata</taxon>
        <taxon>Vertebrata</taxon>
        <taxon>Euteleostomi</taxon>
        <taxon>Actinopterygii</taxon>
        <taxon>Neopterygii</taxon>
        <taxon>Teleostei</taxon>
        <taxon>Anguilliformes</taxon>
        <taxon>Anguillidae</taxon>
        <taxon>Anguilla</taxon>
    </lineage>
</organism>
<name>A0A9D3M8B6_ANGAN</name>
<sequence length="412" mass="45840">MGTANIQVCSLIWIFTMAACKKIPDVNVTCIFSMDCVLPCRFKPAGGEVIQWYRQDALVHSFYNGSDVLDQQDEHYRGRTVFFQGQLAWGNASLLLQHSGIEDKGRYRCHVHTALGDQDSVVIVKVEASMVARVITSGVKNAPIQTILMTSLSGYKEVTCSSQDIYPAPQLLWSTDPPAPSGALKPTTRKVANAQGLYTVKSMQKRMGNLSDFTYICTLKSYYGTQTWIASLREREISTVSGKGLTIPCLVPMKLLNFTLTWTLTRANKSEVILTFDSLTRQFSNHWKNRARVDLDQVLSGNGSLWLQNLERSAETGTYTCAFSASQIQHLIHNHVSFISAKTATEGGKQQHLWIIAVVIAVLALFITGMIVYTNQRDDHSQLSRTSEDGTELHQRRPDKGGNNAQANNQVL</sequence>
<dbReference type="SMART" id="SM00409">
    <property type="entry name" value="IG"/>
    <property type="match status" value="2"/>
</dbReference>
<feature type="domain" description="Ig-like" evidence="14">
    <location>
        <begin position="242"/>
        <end position="337"/>
    </location>
</feature>
<evidence type="ECO:0000256" key="1">
    <source>
        <dbReference type="ARBA" id="ARBA00004251"/>
    </source>
</evidence>
<dbReference type="InterPro" id="IPR007110">
    <property type="entry name" value="Ig-like_dom"/>
</dbReference>
<keyword evidence="8" id="KW-0675">Receptor</keyword>
<evidence type="ECO:0000256" key="11">
    <source>
        <dbReference type="SAM" id="MobiDB-lite"/>
    </source>
</evidence>
<keyword evidence="4 13" id="KW-0732">Signal</keyword>
<keyword evidence="7" id="KW-1015">Disulfide bond</keyword>
<evidence type="ECO:0000256" key="2">
    <source>
        <dbReference type="ARBA" id="ARBA00022475"/>
    </source>
</evidence>
<dbReference type="PANTHER" id="PTHR25466">
    <property type="entry name" value="T-LYMPHOCYTE ACTIVATION ANTIGEN"/>
    <property type="match status" value="1"/>
</dbReference>
<dbReference type="GO" id="GO:0009897">
    <property type="term" value="C:external side of plasma membrane"/>
    <property type="evidence" value="ECO:0007669"/>
    <property type="project" value="TreeGrafter"/>
</dbReference>
<dbReference type="InterPro" id="IPR003599">
    <property type="entry name" value="Ig_sub"/>
</dbReference>
<keyword evidence="16" id="KW-1185">Reference proteome</keyword>
<evidence type="ECO:0000313" key="16">
    <source>
        <dbReference type="Proteomes" id="UP001044222"/>
    </source>
</evidence>
<comment type="caution">
    <text evidence="15">The sequence shown here is derived from an EMBL/GenBank/DDBJ whole genome shotgun (WGS) entry which is preliminary data.</text>
</comment>
<proteinExistence type="predicted"/>
<dbReference type="GO" id="GO:0031295">
    <property type="term" value="P:T cell costimulation"/>
    <property type="evidence" value="ECO:0007669"/>
    <property type="project" value="TreeGrafter"/>
</dbReference>
<evidence type="ECO:0000256" key="3">
    <source>
        <dbReference type="ARBA" id="ARBA00022692"/>
    </source>
</evidence>
<dbReference type="InterPro" id="IPR036179">
    <property type="entry name" value="Ig-like_dom_sf"/>
</dbReference>
<dbReference type="GO" id="GO:0071222">
    <property type="term" value="P:cellular response to lipopolysaccharide"/>
    <property type="evidence" value="ECO:0007669"/>
    <property type="project" value="TreeGrafter"/>
</dbReference>
<keyword evidence="3 12" id="KW-0812">Transmembrane</keyword>
<evidence type="ECO:0000313" key="15">
    <source>
        <dbReference type="EMBL" id="KAG5843699.1"/>
    </source>
</evidence>
<feature type="transmembrane region" description="Helical" evidence="12">
    <location>
        <begin position="353"/>
        <end position="373"/>
    </location>
</feature>
<dbReference type="Pfam" id="PF07686">
    <property type="entry name" value="V-set"/>
    <property type="match status" value="2"/>
</dbReference>
<dbReference type="AlphaFoldDB" id="A0A9D3M8B6"/>
<dbReference type="GO" id="GO:0042130">
    <property type="term" value="P:negative regulation of T cell proliferation"/>
    <property type="evidence" value="ECO:0007669"/>
    <property type="project" value="TreeGrafter"/>
</dbReference>
<dbReference type="InterPro" id="IPR013106">
    <property type="entry name" value="Ig_V-set"/>
</dbReference>
<gene>
    <name evidence="15" type="ORF">ANANG_G00153690</name>
</gene>
<evidence type="ECO:0000256" key="8">
    <source>
        <dbReference type="ARBA" id="ARBA00023170"/>
    </source>
</evidence>
<comment type="subcellular location">
    <subcellularLocation>
        <location evidence="1">Cell membrane</location>
        <topology evidence="1">Single-pass type I membrane protein</topology>
    </subcellularLocation>
</comment>
<evidence type="ECO:0000256" key="4">
    <source>
        <dbReference type="ARBA" id="ARBA00022729"/>
    </source>
</evidence>
<feature type="region of interest" description="Disordered" evidence="11">
    <location>
        <begin position="378"/>
        <end position="412"/>
    </location>
</feature>
<feature type="compositionally biased region" description="Polar residues" evidence="11">
    <location>
        <begin position="403"/>
        <end position="412"/>
    </location>
</feature>
<feature type="signal peptide" evidence="13">
    <location>
        <begin position="1"/>
        <end position="20"/>
    </location>
</feature>
<keyword evidence="6 12" id="KW-0472">Membrane</keyword>
<evidence type="ECO:0000256" key="5">
    <source>
        <dbReference type="ARBA" id="ARBA00022989"/>
    </source>
</evidence>
<dbReference type="GO" id="GO:0007166">
    <property type="term" value="P:cell surface receptor signaling pathway"/>
    <property type="evidence" value="ECO:0007669"/>
    <property type="project" value="TreeGrafter"/>
</dbReference>
<evidence type="ECO:0000256" key="12">
    <source>
        <dbReference type="SAM" id="Phobius"/>
    </source>
</evidence>
<keyword evidence="2" id="KW-1003">Cell membrane</keyword>
<keyword evidence="5 12" id="KW-1133">Transmembrane helix</keyword>
<dbReference type="InterPro" id="IPR051713">
    <property type="entry name" value="T-cell_Activation_Regulation"/>
</dbReference>
<dbReference type="EMBL" id="JAFIRN010000008">
    <property type="protein sequence ID" value="KAG5843699.1"/>
    <property type="molecule type" value="Genomic_DNA"/>
</dbReference>
<protein>
    <recommendedName>
        <fullName evidence="14">Ig-like domain-containing protein</fullName>
    </recommendedName>
</protein>
<keyword evidence="10" id="KW-0393">Immunoglobulin domain</keyword>
<dbReference type="SUPFAM" id="SSF48726">
    <property type="entry name" value="Immunoglobulin"/>
    <property type="match status" value="2"/>
</dbReference>
<reference evidence="15" key="1">
    <citation type="submission" date="2021-01" db="EMBL/GenBank/DDBJ databases">
        <title>A chromosome-scale assembly of European eel, Anguilla anguilla.</title>
        <authorList>
            <person name="Henkel C."/>
            <person name="Jong-Raadsen S.A."/>
            <person name="Dufour S."/>
            <person name="Weltzien F.-A."/>
            <person name="Palstra A.P."/>
            <person name="Pelster B."/>
            <person name="Spaink H.P."/>
            <person name="Van Den Thillart G.E."/>
            <person name="Jansen H."/>
            <person name="Zahm M."/>
            <person name="Klopp C."/>
            <person name="Cedric C."/>
            <person name="Louis A."/>
            <person name="Berthelot C."/>
            <person name="Parey E."/>
            <person name="Roest Crollius H."/>
            <person name="Montfort J."/>
            <person name="Robinson-Rechavi M."/>
            <person name="Bucao C."/>
            <person name="Bouchez O."/>
            <person name="Gislard M."/>
            <person name="Lluch J."/>
            <person name="Milhes M."/>
            <person name="Lampietro C."/>
            <person name="Lopez Roques C."/>
            <person name="Donnadieu C."/>
            <person name="Braasch I."/>
            <person name="Desvignes T."/>
            <person name="Postlethwait J."/>
            <person name="Bobe J."/>
            <person name="Guiguen Y."/>
            <person name="Dirks R."/>
        </authorList>
    </citation>
    <scope>NUCLEOTIDE SEQUENCE</scope>
    <source>
        <strain evidence="15">Tag_6206</strain>
        <tissue evidence="15">Liver</tissue>
    </source>
</reference>
<dbReference type="PANTHER" id="PTHR25466:SF14">
    <property type="entry name" value="BUTYROPHILIN SUBFAMILY 2 MEMBER A2-LIKE-RELATED"/>
    <property type="match status" value="1"/>
</dbReference>
<feature type="compositionally biased region" description="Basic and acidic residues" evidence="11">
    <location>
        <begin position="378"/>
        <end position="400"/>
    </location>
</feature>
<dbReference type="Proteomes" id="UP001044222">
    <property type="component" value="Chromosome 8"/>
</dbReference>
<accession>A0A9D3M8B6</accession>
<dbReference type="InterPro" id="IPR013783">
    <property type="entry name" value="Ig-like_fold"/>
</dbReference>
<evidence type="ECO:0000259" key="14">
    <source>
        <dbReference type="PROSITE" id="PS50835"/>
    </source>
</evidence>
<dbReference type="FunFam" id="2.60.40.10:FF:000142">
    <property type="entry name" value="V-set domain-containing T-cell activation inhibitor 1"/>
    <property type="match status" value="1"/>
</dbReference>
<dbReference type="GO" id="GO:0042102">
    <property type="term" value="P:positive regulation of T cell proliferation"/>
    <property type="evidence" value="ECO:0007669"/>
    <property type="project" value="TreeGrafter"/>
</dbReference>
<feature type="chain" id="PRO_5039611711" description="Ig-like domain-containing protein" evidence="13">
    <location>
        <begin position="21"/>
        <end position="412"/>
    </location>
</feature>